<evidence type="ECO:0000313" key="1">
    <source>
        <dbReference type="EMBL" id="KAI3739372.1"/>
    </source>
</evidence>
<accession>A0ACB9CYF9</accession>
<keyword evidence="2" id="KW-1185">Reference proteome</keyword>
<dbReference type="Proteomes" id="UP001055811">
    <property type="component" value="Linkage Group LG05"/>
</dbReference>
<reference evidence="2" key="1">
    <citation type="journal article" date="2022" name="Mol. Ecol. Resour.">
        <title>The genomes of chicory, endive, great burdock and yacon provide insights into Asteraceae palaeo-polyploidization history and plant inulin production.</title>
        <authorList>
            <person name="Fan W."/>
            <person name="Wang S."/>
            <person name="Wang H."/>
            <person name="Wang A."/>
            <person name="Jiang F."/>
            <person name="Liu H."/>
            <person name="Zhao H."/>
            <person name="Xu D."/>
            <person name="Zhang Y."/>
        </authorList>
    </citation>
    <scope>NUCLEOTIDE SEQUENCE [LARGE SCALE GENOMIC DNA]</scope>
    <source>
        <strain evidence="2">cv. Punajuju</strain>
    </source>
</reference>
<reference evidence="1 2" key="2">
    <citation type="journal article" date="2022" name="Mol. Ecol. Resour.">
        <title>The genomes of chicory, endive, great burdock and yacon provide insights into Asteraceae paleo-polyploidization history and plant inulin production.</title>
        <authorList>
            <person name="Fan W."/>
            <person name="Wang S."/>
            <person name="Wang H."/>
            <person name="Wang A."/>
            <person name="Jiang F."/>
            <person name="Liu H."/>
            <person name="Zhao H."/>
            <person name="Xu D."/>
            <person name="Zhang Y."/>
        </authorList>
    </citation>
    <scope>NUCLEOTIDE SEQUENCE [LARGE SCALE GENOMIC DNA]</scope>
    <source>
        <strain evidence="2">cv. Punajuju</strain>
        <tissue evidence="1">Leaves</tissue>
    </source>
</reference>
<dbReference type="EMBL" id="CM042013">
    <property type="protein sequence ID" value="KAI3739372.1"/>
    <property type="molecule type" value="Genomic_DNA"/>
</dbReference>
<sequence>MSCLNISSMIMDEISEEAIADSKYVLDIEHLESSLPRIYGTIFPMNLKPMTASEFEAIVRMNWLALNYATMNSRNKNIMVLKSEMKWMKIHGSVLICIYRDGRVGNQLEENLVLGSLVTVCVIILSPTLFEKKNNKLMHMCIDQ</sequence>
<name>A0ACB9CYF9_CICIN</name>
<gene>
    <name evidence="1" type="ORF">L2E82_29776</name>
</gene>
<evidence type="ECO:0000313" key="2">
    <source>
        <dbReference type="Proteomes" id="UP001055811"/>
    </source>
</evidence>
<proteinExistence type="predicted"/>
<comment type="caution">
    <text evidence="1">The sequence shown here is derived from an EMBL/GenBank/DDBJ whole genome shotgun (WGS) entry which is preliminary data.</text>
</comment>
<organism evidence="1 2">
    <name type="scientific">Cichorium intybus</name>
    <name type="common">Chicory</name>
    <dbReference type="NCBI Taxonomy" id="13427"/>
    <lineage>
        <taxon>Eukaryota</taxon>
        <taxon>Viridiplantae</taxon>
        <taxon>Streptophyta</taxon>
        <taxon>Embryophyta</taxon>
        <taxon>Tracheophyta</taxon>
        <taxon>Spermatophyta</taxon>
        <taxon>Magnoliopsida</taxon>
        <taxon>eudicotyledons</taxon>
        <taxon>Gunneridae</taxon>
        <taxon>Pentapetalae</taxon>
        <taxon>asterids</taxon>
        <taxon>campanulids</taxon>
        <taxon>Asterales</taxon>
        <taxon>Asteraceae</taxon>
        <taxon>Cichorioideae</taxon>
        <taxon>Cichorieae</taxon>
        <taxon>Cichoriinae</taxon>
        <taxon>Cichorium</taxon>
    </lineage>
</organism>
<protein>
    <submittedName>
        <fullName evidence="1">Uncharacterized protein</fullName>
    </submittedName>
</protein>